<evidence type="ECO:0000313" key="1">
    <source>
        <dbReference type="EMBL" id="WLT68069.1"/>
    </source>
</evidence>
<gene>
    <name evidence="1" type="primary">p27</name>
</gene>
<proteinExistence type="predicted"/>
<sequence>MSAMEVNYPIQDFELNDNDNKIMSEVIAKNFNTILNVVQHHELYDSNQLKHLHELCNVLHIMINDFNNNINLFAENNKVVDNYKDAGLDLNSISMRRNKLFPTLTPWQLRDTLEHLESVLTFVTDLKFELMDDFRINNLFSIYKINNIGDLINSTHNYLNDRYRFGYNIAADFSIIIDDGLVIEQVIKKFKRKRYLDEDSRKKLKSIFSNYLVYEIKLNLKSLGLHINPIKNF</sequence>
<accession>A0AA50I087</accession>
<name>A0AA50I087_9CLOS</name>
<reference evidence="1" key="1">
    <citation type="submission" date="2023-05" db="EMBL/GenBank/DDBJ databases">
        <title>The Virome of croton golden: Identification, Genomic characterization, prevalence of new virus of croton golden associated viruses in China.</title>
        <authorList>
            <person name="Ma Y."/>
            <person name="Che H."/>
        </authorList>
    </citation>
    <scope>NUCLEOTIDE SEQUENCE</scope>
    <source>
        <strain evidence="1">CGSaVC-2</strain>
    </source>
</reference>
<dbReference type="EMBL" id="OR085852">
    <property type="protein sequence ID" value="WLT68069.1"/>
    <property type="molecule type" value="Genomic_RNA"/>
</dbReference>
<organism evidence="1">
    <name type="scientific">croton golden spot associated virus C</name>
    <dbReference type="NCBI Taxonomy" id="3072822"/>
    <lineage>
        <taxon>Viruses</taxon>
        <taxon>Riboviria</taxon>
        <taxon>Orthornavirae</taxon>
        <taxon>Kitrinoviricota</taxon>
        <taxon>Alsuviricetes</taxon>
        <taxon>Martellivirales</taxon>
        <taxon>Closteroviridae</taxon>
    </lineage>
</organism>
<protein>
    <submittedName>
        <fullName evidence="1">P27 protein</fullName>
    </submittedName>
</protein>